<reference evidence="2 3" key="1">
    <citation type="submission" date="2021-04" db="EMBL/GenBank/DDBJ databases">
        <title>Complete genome sequence of Stygiolobus sp. KN-1.</title>
        <authorList>
            <person name="Nakamura K."/>
            <person name="Sakai H."/>
            <person name="Kurosawa N."/>
        </authorList>
    </citation>
    <scope>NUCLEOTIDE SEQUENCE [LARGE SCALE GENOMIC DNA]</scope>
    <source>
        <strain evidence="2 3">KN-1</strain>
    </source>
</reference>
<dbReference type="KEGG" id="csty:KN1_10380"/>
<protein>
    <submittedName>
        <fullName evidence="2">Transcriptional regulator</fullName>
    </submittedName>
</protein>
<sequence length="100" mass="11144">MSDELKKLMELLKDPALSNSVRLGILLSLYVIGRTTFTDLQRSTGVSKSSLFMHLQVLEESGLIKVRKVPTLSGPRTIVEITDKGVETLKKYIDLIKKIG</sequence>
<dbReference type="InterPro" id="IPR001845">
    <property type="entry name" value="HTH_ArsR_DNA-bd_dom"/>
</dbReference>
<dbReference type="GeneID" id="66162782"/>
<dbReference type="InterPro" id="IPR027395">
    <property type="entry name" value="WH_DNA-bd_dom"/>
</dbReference>
<dbReference type="Gene3D" id="1.10.10.10">
    <property type="entry name" value="Winged helix-like DNA-binding domain superfamily/Winged helix DNA-binding domain"/>
    <property type="match status" value="1"/>
</dbReference>
<evidence type="ECO:0000313" key="2">
    <source>
        <dbReference type="EMBL" id="BCU69741.1"/>
    </source>
</evidence>
<evidence type="ECO:0000313" key="3">
    <source>
        <dbReference type="Proteomes" id="UP000825123"/>
    </source>
</evidence>
<evidence type="ECO:0000259" key="1">
    <source>
        <dbReference type="SMART" id="SM00418"/>
    </source>
</evidence>
<accession>A0A8D5U6I2</accession>
<dbReference type="PANTHER" id="PTHR37318">
    <property type="entry name" value="BSL7504 PROTEIN"/>
    <property type="match status" value="1"/>
</dbReference>
<dbReference type="RefSeq" id="WP_221289735.1">
    <property type="nucleotide sequence ID" value="NZ_AP024597.1"/>
</dbReference>
<feature type="domain" description="HTH arsR-type" evidence="1">
    <location>
        <begin position="10"/>
        <end position="94"/>
    </location>
</feature>
<dbReference type="GO" id="GO:0003700">
    <property type="term" value="F:DNA-binding transcription factor activity"/>
    <property type="evidence" value="ECO:0007669"/>
    <property type="project" value="InterPro"/>
</dbReference>
<dbReference type="Pfam" id="PF13601">
    <property type="entry name" value="HTH_34"/>
    <property type="match status" value="1"/>
</dbReference>
<dbReference type="SUPFAM" id="SSF46785">
    <property type="entry name" value="Winged helix' DNA-binding domain"/>
    <property type="match status" value="1"/>
</dbReference>
<dbReference type="CDD" id="cd00090">
    <property type="entry name" value="HTH_ARSR"/>
    <property type="match status" value="1"/>
</dbReference>
<proteinExistence type="predicted"/>
<dbReference type="Proteomes" id="UP000825123">
    <property type="component" value="Chromosome"/>
</dbReference>
<dbReference type="InterPro" id="IPR036388">
    <property type="entry name" value="WH-like_DNA-bd_sf"/>
</dbReference>
<organism evidence="2 3">
    <name type="scientific">Stygiolobus caldivivus</name>
    <dbReference type="NCBI Taxonomy" id="2824673"/>
    <lineage>
        <taxon>Archaea</taxon>
        <taxon>Thermoproteota</taxon>
        <taxon>Thermoprotei</taxon>
        <taxon>Sulfolobales</taxon>
        <taxon>Sulfolobaceae</taxon>
        <taxon>Stygiolobus</taxon>
    </lineage>
</organism>
<name>A0A8D5U6I2_9CREN</name>
<gene>
    <name evidence="2" type="ORF">KN1_10380</name>
</gene>
<dbReference type="InterPro" id="IPR036390">
    <property type="entry name" value="WH_DNA-bd_sf"/>
</dbReference>
<dbReference type="PANTHER" id="PTHR37318:SF1">
    <property type="entry name" value="BSL7504 PROTEIN"/>
    <property type="match status" value="1"/>
</dbReference>
<keyword evidence="3" id="KW-1185">Reference proteome</keyword>
<dbReference type="SMART" id="SM00418">
    <property type="entry name" value="HTH_ARSR"/>
    <property type="match status" value="1"/>
</dbReference>
<dbReference type="AlphaFoldDB" id="A0A8D5U6I2"/>
<dbReference type="EMBL" id="AP024597">
    <property type="protein sequence ID" value="BCU69741.1"/>
    <property type="molecule type" value="Genomic_DNA"/>
</dbReference>
<dbReference type="InterPro" id="IPR011991">
    <property type="entry name" value="ArsR-like_HTH"/>
</dbReference>